<keyword evidence="2" id="KW-1185">Reference proteome</keyword>
<dbReference type="OrthoDB" id="10546579at2759"/>
<sequence>MQKSGKRHLSIPSPWLLLFAAGQRATNFGTRSFPWSQISGATPDAAIMIISGAKENAAWHAEHFGKIRPIRWATHRAPDDAWCGGQYRGIGVRNQDFVATRTKYWLLMAPDERLHPTAWGLIPHNSSMHKYVVLRTAADPLPPDSEPASGNFDRGGEGCSEAVRTVAAENNIDMMIMRGF</sequence>
<dbReference type="AlphaFoldDB" id="A0A2T4BU99"/>
<dbReference type="Proteomes" id="UP000240760">
    <property type="component" value="Unassembled WGS sequence"/>
</dbReference>
<name>A0A2T4BU99_TRILO</name>
<organism evidence="1 2">
    <name type="scientific">Trichoderma longibrachiatum ATCC 18648</name>
    <dbReference type="NCBI Taxonomy" id="983965"/>
    <lineage>
        <taxon>Eukaryota</taxon>
        <taxon>Fungi</taxon>
        <taxon>Dikarya</taxon>
        <taxon>Ascomycota</taxon>
        <taxon>Pezizomycotina</taxon>
        <taxon>Sordariomycetes</taxon>
        <taxon>Hypocreomycetidae</taxon>
        <taxon>Hypocreales</taxon>
        <taxon>Hypocreaceae</taxon>
        <taxon>Trichoderma</taxon>
    </lineage>
</organism>
<proteinExistence type="predicted"/>
<evidence type="ECO:0000313" key="1">
    <source>
        <dbReference type="EMBL" id="PTB72889.1"/>
    </source>
</evidence>
<gene>
    <name evidence="1" type="ORF">M440DRAFT_1394690</name>
</gene>
<evidence type="ECO:0000313" key="2">
    <source>
        <dbReference type="Proteomes" id="UP000240760"/>
    </source>
</evidence>
<protein>
    <submittedName>
        <fullName evidence="1">Uncharacterized protein</fullName>
    </submittedName>
</protein>
<reference evidence="1 2" key="1">
    <citation type="submission" date="2016-07" db="EMBL/GenBank/DDBJ databases">
        <title>Multiple horizontal gene transfer events from other fungi enriched the ability of initially mycotrophic Trichoderma (Ascomycota) to feed on dead plant biomass.</title>
        <authorList>
            <consortium name="DOE Joint Genome Institute"/>
            <person name="Aerts A."/>
            <person name="Atanasova L."/>
            <person name="Chenthamara K."/>
            <person name="Zhang J."/>
            <person name="Grujic M."/>
            <person name="Henrissat B."/>
            <person name="Kuo A."/>
            <person name="Salamov A."/>
            <person name="Lipzen A."/>
            <person name="Labutti K."/>
            <person name="Barry K."/>
            <person name="Miao Y."/>
            <person name="Rahimi M.J."/>
            <person name="Shen Q."/>
            <person name="Grigoriev I.V."/>
            <person name="Kubicek C.P."/>
            <person name="Druzhinina I.S."/>
        </authorList>
    </citation>
    <scope>NUCLEOTIDE SEQUENCE [LARGE SCALE GENOMIC DNA]</scope>
    <source>
        <strain evidence="1 2">ATCC 18648</strain>
    </source>
</reference>
<dbReference type="EMBL" id="KZ679140">
    <property type="protein sequence ID" value="PTB72889.1"/>
    <property type="molecule type" value="Genomic_DNA"/>
</dbReference>
<accession>A0A2T4BU99</accession>